<accession>A0A9D2EI80</accession>
<protein>
    <recommendedName>
        <fullName evidence="4">Transmembrane protein</fullName>
    </recommendedName>
</protein>
<evidence type="ECO:0000256" key="1">
    <source>
        <dbReference type="SAM" id="Phobius"/>
    </source>
</evidence>
<sequence length="165" mass="17364">MARRRLPPGQRKELREARLMTLIGLVFVIGGGWGISQGSLGLGIAAVLFFGACLLYGIINWWSIEAELRGVDLKAADGAFGIAIVGIAALLGLGCLAMFVVSLIGWSQFGFATTVRYPRILVLVASAAGVVLFLGGSIALVIRKGRPFGIKSADSEDTTDPDDEA</sequence>
<evidence type="ECO:0000313" key="3">
    <source>
        <dbReference type="Proteomes" id="UP000824037"/>
    </source>
</evidence>
<feature type="transmembrane region" description="Helical" evidence="1">
    <location>
        <begin position="42"/>
        <end position="63"/>
    </location>
</feature>
<gene>
    <name evidence="2" type="ORF">H9815_20695</name>
</gene>
<dbReference type="Proteomes" id="UP000824037">
    <property type="component" value="Unassembled WGS sequence"/>
</dbReference>
<evidence type="ECO:0008006" key="4">
    <source>
        <dbReference type="Google" id="ProtNLM"/>
    </source>
</evidence>
<organism evidence="2 3">
    <name type="scientific">Candidatus Ruania gallistercoris</name>
    <dbReference type="NCBI Taxonomy" id="2838746"/>
    <lineage>
        <taxon>Bacteria</taxon>
        <taxon>Bacillati</taxon>
        <taxon>Actinomycetota</taxon>
        <taxon>Actinomycetes</taxon>
        <taxon>Micrococcales</taxon>
        <taxon>Ruaniaceae</taxon>
        <taxon>Ruania</taxon>
    </lineage>
</organism>
<feature type="transmembrane region" description="Helical" evidence="1">
    <location>
        <begin position="20"/>
        <end position="36"/>
    </location>
</feature>
<reference evidence="2" key="2">
    <citation type="submission" date="2021-04" db="EMBL/GenBank/DDBJ databases">
        <authorList>
            <person name="Gilroy R."/>
        </authorList>
    </citation>
    <scope>NUCLEOTIDE SEQUENCE</scope>
    <source>
        <strain evidence="2">ChiGjej4B4-7305</strain>
    </source>
</reference>
<evidence type="ECO:0000313" key="2">
    <source>
        <dbReference type="EMBL" id="HIZ38203.1"/>
    </source>
</evidence>
<proteinExistence type="predicted"/>
<dbReference type="EMBL" id="DXBY01000349">
    <property type="protein sequence ID" value="HIZ38203.1"/>
    <property type="molecule type" value="Genomic_DNA"/>
</dbReference>
<feature type="transmembrane region" description="Helical" evidence="1">
    <location>
        <begin position="120"/>
        <end position="142"/>
    </location>
</feature>
<feature type="transmembrane region" description="Helical" evidence="1">
    <location>
        <begin position="75"/>
        <end position="100"/>
    </location>
</feature>
<dbReference type="AlphaFoldDB" id="A0A9D2EI80"/>
<keyword evidence="1" id="KW-0472">Membrane</keyword>
<name>A0A9D2EI80_9MICO</name>
<keyword evidence="1" id="KW-1133">Transmembrane helix</keyword>
<comment type="caution">
    <text evidence="2">The sequence shown here is derived from an EMBL/GenBank/DDBJ whole genome shotgun (WGS) entry which is preliminary data.</text>
</comment>
<reference evidence="2" key="1">
    <citation type="journal article" date="2021" name="PeerJ">
        <title>Extensive microbial diversity within the chicken gut microbiome revealed by metagenomics and culture.</title>
        <authorList>
            <person name="Gilroy R."/>
            <person name="Ravi A."/>
            <person name="Getino M."/>
            <person name="Pursley I."/>
            <person name="Horton D.L."/>
            <person name="Alikhan N.F."/>
            <person name="Baker D."/>
            <person name="Gharbi K."/>
            <person name="Hall N."/>
            <person name="Watson M."/>
            <person name="Adriaenssens E.M."/>
            <person name="Foster-Nyarko E."/>
            <person name="Jarju S."/>
            <person name="Secka A."/>
            <person name="Antonio M."/>
            <person name="Oren A."/>
            <person name="Chaudhuri R.R."/>
            <person name="La Ragione R."/>
            <person name="Hildebrand F."/>
            <person name="Pallen M.J."/>
        </authorList>
    </citation>
    <scope>NUCLEOTIDE SEQUENCE</scope>
    <source>
        <strain evidence="2">ChiGjej4B4-7305</strain>
    </source>
</reference>
<keyword evidence="1" id="KW-0812">Transmembrane</keyword>